<dbReference type="GO" id="GO:0006313">
    <property type="term" value="P:DNA transposition"/>
    <property type="evidence" value="ECO:0007669"/>
    <property type="project" value="InterPro"/>
</dbReference>
<dbReference type="GO" id="GO:0003677">
    <property type="term" value="F:DNA binding"/>
    <property type="evidence" value="ECO:0007669"/>
    <property type="project" value="InterPro"/>
</dbReference>
<dbReference type="InterPro" id="IPR012337">
    <property type="entry name" value="RNaseH-like_sf"/>
</dbReference>
<feature type="region of interest" description="Disordered" evidence="2">
    <location>
        <begin position="46"/>
        <end position="70"/>
    </location>
</feature>
<dbReference type="Proteomes" id="UP000579945">
    <property type="component" value="Unassembled WGS sequence"/>
</dbReference>
<dbReference type="InterPro" id="IPR050900">
    <property type="entry name" value="Transposase_IS3/IS150/IS904"/>
</dbReference>
<feature type="domain" description="Integrase catalytic" evidence="3">
    <location>
        <begin position="224"/>
        <end position="388"/>
    </location>
</feature>
<dbReference type="Pfam" id="PF13276">
    <property type="entry name" value="HTH_21"/>
    <property type="match status" value="1"/>
</dbReference>
<dbReference type="PANTHER" id="PTHR46889">
    <property type="entry name" value="TRANSPOSASE INSF FOR INSERTION SEQUENCE IS3B-RELATED"/>
    <property type="match status" value="1"/>
</dbReference>
<dbReference type="InterPro" id="IPR002514">
    <property type="entry name" value="Transposase_8"/>
</dbReference>
<name>A0A7W5VAM9_9ACTN</name>
<proteinExistence type="predicted"/>
<evidence type="ECO:0000313" key="4">
    <source>
        <dbReference type="EMBL" id="MBB3733741.1"/>
    </source>
</evidence>
<dbReference type="InterPro" id="IPR048020">
    <property type="entry name" value="Transpos_IS3"/>
</dbReference>
<organism evidence="4 5">
    <name type="scientific">Nonomuraea dietziae</name>
    <dbReference type="NCBI Taxonomy" id="65515"/>
    <lineage>
        <taxon>Bacteria</taxon>
        <taxon>Bacillati</taxon>
        <taxon>Actinomycetota</taxon>
        <taxon>Actinomycetes</taxon>
        <taxon>Streptosporangiales</taxon>
        <taxon>Streptosporangiaceae</taxon>
        <taxon>Nonomuraea</taxon>
    </lineage>
</organism>
<dbReference type="InterPro" id="IPR036397">
    <property type="entry name" value="RNaseH_sf"/>
</dbReference>
<dbReference type="Gene3D" id="3.30.420.10">
    <property type="entry name" value="Ribonuclease H-like superfamily/Ribonuclease H"/>
    <property type="match status" value="1"/>
</dbReference>
<dbReference type="GO" id="GO:0015074">
    <property type="term" value="P:DNA integration"/>
    <property type="evidence" value="ECO:0007669"/>
    <property type="project" value="InterPro"/>
</dbReference>
<dbReference type="InterPro" id="IPR001584">
    <property type="entry name" value="Integrase_cat-core"/>
</dbReference>
<dbReference type="InterPro" id="IPR025948">
    <property type="entry name" value="HTH-like_dom"/>
</dbReference>
<keyword evidence="5" id="KW-1185">Reference proteome</keyword>
<comment type="function">
    <text evidence="1">Involved in the transposition of the insertion sequence.</text>
</comment>
<protein>
    <submittedName>
        <fullName evidence="4">Transposase InsO family protein</fullName>
    </submittedName>
</protein>
<evidence type="ECO:0000256" key="1">
    <source>
        <dbReference type="ARBA" id="ARBA00002286"/>
    </source>
</evidence>
<dbReference type="SUPFAM" id="SSF53098">
    <property type="entry name" value="Ribonuclease H-like"/>
    <property type="match status" value="1"/>
</dbReference>
<dbReference type="EMBL" id="JACIBV010000003">
    <property type="protein sequence ID" value="MBB3733741.1"/>
    <property type="molecule type" value="Genomic_DNA"/>
</dbReference>
<feature type="compositionally biased region" description="Polar residues" evidence="2">
    <location>
        <begin position="379"/>
        <end position="398"/>
    </location>
</feature>
<dbReference type="Pfam" id="PF01527">
    <property type="entry name" value="HTH_Tnp_1"/>
    <property type="match status" value="1"/>
</dbReference>
<gene>
    <name evidence="4" type="ORF">FHR33_009694</name>
</gene>
<reference evidence="4 5" key="1">
    <citation type="submission" date="2020-08" db="EMBL/GenBank/DDBJ databases">
        <title>Sequencing the genomes of 1000 actinobacteria strains.</title>
        <authorList>
            <person name="Klenk H.-P."/>
        </authorList>
    </citation>
    <scope>NUCLEOTIDE SEQUENCE [LARGE SCALE GENOMIC DNA]</scope>
    <source>
        <strain evidence="4 5">DSM 44320</strain>
    </source>
</reference>
<dbReference type="SUPFAM" id="SSF46689">
    <property type="entry name" value="Homeodomain-like"/>
    <property type="match status" value="1"/>
</dbReference>
<comment type="caution">
    <text evidence="4">The sequence shown here is derived from an EMBL/GenBank/DDBJ whole genome shotgun (WGS) entry which is preliminary data.</text>
</comment>
<accession>A0A7W5VAM9</accession>
<dbReference type="GO" id="GO:0004803">
    <property type="term" value="F:transposase activity"/>
    <property type="evidence" value="ECO:0007669"/>
    <property type="project" value="InterPro"/>
</dbReference>
<dbReference type="NCBIfam" id="NF033516">
    <property type="entry name" value="transpos_IS3"/>
    <property type="match status" value="1"/>
</dbReference>
<evidence type="ECO:0000256" key="2">
    <source>
        <dbReference type="SAM" id="MobiDB-lite"/>
    </source>
</evidence>
<dbReference type="PROSITE" id="PS50994">
    <property type="entry name" value="INTEGRASE"/>
    <property type="match status" value="1"/>
</dbReference>
<feature type="region of interest" description="Disordered" evidence="2">
    <location>
        <begin position="370"/>
        <end position="398"/>
    </location>
</feature>
<evidence type="ECO:0000313" key="5">
    <source>
        <dbReference type="Proteomes" id="UP000579945"/>
    </source>
</evidence>
<sequence>MKNYPPEFKRDAVALYESRPGATIAGVGADLGISSETLRNWIRAARQERGESGRPGRRPQAGDSGGEASLEAVEAENAALRRRVRELEEGPVFRRGDALVNRFQFVAKHAATFGVKRLCGIVGIARSSFYHWLSAAPARAERQRRDEALAEQIRAIHAEHDGTYGSPRITAELRERGRLVNRKRVERIMRAFAIVGVHLRKKIRTTLSEASGRRVPDLLQRDFTADVPNRRYVGDITYLPIADGTHLYLATVIDLCSRKLAGWSITDHMRTDLVAEALRAAARDRGRLDGAIFHSDHGAQYSSKQFAELCSELGVVQSMGAVGSSADNAAAESFNATLKRETLQGRTSWPTARHARLEVFRWASRYNTRRRHSKLGQRAPQSYETAFRSTSSTLAPAA</sequence>
<dbReference type="AlphaFoldDB" id="A0A7W5VAM9"/>
<evidence type="ECO:0000259" key="3">
    <source>
        <dbReference type="PROSITE" id="PS50994"/>
    </source>
</evidence>
<dbReference type="Pfam" id="PF00665">
    <property type="entry name" value="rve"/>
    <property type="match status" value="1"/>
</dbReference>
<dbReference type="Gene3D" id="1.10.10.60">
    <property type="entry name" value="Homeodomain-like"/>
    <property type="match status" value="1"/>
</dbReference>
<dbReference type="PANTHER" id="PTHR46889:SF4">
    <property type="entry name" value="TRANSPOSASE INSO FOR INSERTION SEQUENCE ELEMENT IS911B-RELATED"/>
    <property type="match status" value="1"/>
</dbReference>
<dbReference type="InterPro" id="IPR009057">
    <property type="entry name" value="Homeodomain-like_sf"/>
</dbReference>